<organism evidence="5 6">
    <name type="scientific">Rhizoclosmatium globosum</name>
    <dbReference type="NCBI Taxonomy" id="329046"/>
    <lineage>
        <taxon>Eukaryota</taxon>
        <taxon>Fungi</taxon>
        <taxon>Fungi incertae sedis</taxon>
        <taxon>Chytridiomycota</taxon>
        <taxon>Chytridiomycota incertae sedis</taxon>
        <taxon>Chytridiomycetes</taxon>
        <taxon>Chytridiales</taxon>
        <taxon>Chytriomycetaceae</taxon>
        <taxon>Rhizoclosmatium</taxon>
    </lineage>
</organism>
<evidence type="ECO:0000313" key="5">
    <source>
        <dbReference type="EMBL" id="ORY43854.1"/>
    </source>
</evidence>
<dbReference type="EMBL" id="MCGO01000024">
    <property type="protein sequence ID" value="ORY43854.1"/>
    <property type="molecule type" value="Genomic_DNA"/>
</dbReference>
<dbReference type="AlphaFoldDB" id="A0A1Y2CAG8"/>
<gene>
    <name evidence="5" type="ORF">BCR33DRAFT_738553</name>
</gene>
<dbReference type="InterPro" id="IPR020946">
    <property type="entry name" value="Flavin_mOase-like"/>
</dbReference>
<evidence type="ECO:0000256" key="3">
    <source>
        <dbReference type="ARBA" id="ARBA00022827"/>
    </source>
</evidence>
<dbReference type="Proteomes" id="UP000193642">
    <property type="component" value="Unassembled WGS sequence"/>
</dbReference>
<dbReference type="SUPFAM" id="SSF51905">
    <property type="entry name" value="FAD/NAD(P)-binding domain"/>
    <property type="match status" value="1"/>
</dbReference>
<dbReference type="InterPro" id="IPR036188">
    <property type="entry name" value="FAD/NAD-bd_sf"/>
</dbReference>
<dbReference type="Pfam" id="PF00743">
    <property type="entry name" value="FMO-like"/>
    <property type="match status" value="1"/>
</dbReference>
<evidence type="ECO:0000313" key="6">
    <source>
        <dbReference type="Proteomes" id="UP000193642"/>
    </source>
</evidence>
<dbReference type="GO" id="GO:0050660">
    <property type="term" value="F:flavin adenine dinucleotide binding"/>
    <property type="evidence" value="ECO:0007669"/>
    <property type="project" value="InterPro"/>
</dbReference>
<evidence type="ECO:0000256" key="4">
    <source>
        <dbReference type="ARBA" id="ARBA00023002"/>
    </source>
</evidence>
<keyword evidence="3" id="KW-0274">FAD</keyword>
<keyword evidence="2" id="KW-0285">Flavoprotein</keyword>
<dbReference type="GO" id="GO:0004499">
    <property type="term" value="F:N,N-dimethylaniline monooxygenase activity"/>
    <property type="evidence" value="ECO:0007669"/>
    <property type="project" value="InterPro"/>
</dbReference>
<accession>A0A1Y2CAG8</accession>
<evidence type="ECO:0008006" key="7">
    <source>
        <dbReference type="Google" id="ProtNLM"/>
    </source>
</evidence>
<evidence type="ECO:0000256" key="1">
    <source>
        <dbReference type="ARBA" id="ARBA00010139"/>
    </source>
</evidence>
<keyword evidence="6" id="KW-1185">Reference proteome</keyword>
<name>A0A1Y2CAG8_9FUNG</name>
<dbReference type="GO" id="GO:0050661">
    <property type="term" value="F:NADP binding"/>
    <property type="evidence" value="ECO:0007669"/>
    <property type="project" value="InterPro"/>
</dbReference>
<dbReference type="PANTHER" id="PTHR42877:SF4">
    <property type="entry name" value="FAD_NAD(P)-BINDING DOMAIN-CONTAINING PROTEIN-RELATED"/>
    <property type="match status" value="1"/>
</dbReference>
<evidence type="ECO:0000256" key="2">
    <source>
        <dbReference type="ARBA" id="ARBA00022630"/>
    </source>
</evidence>
<comment type="caution">
    <text evidence="5">The sequence shown here is derived from an EMBL/GenBank/DDBJ whole genome shotgun (WGS) entry which is preliminary data.</text>
</comment>
<reference evidence="5 6" key="1">
    <citation type="submission" date="2016-07" db="EMBL/GenBank/DDBJ databases">
        <title>Pervasive Adenine N6-methylation of Active Genes in Fungi.</title>
        <authorList>
            <consortium name="DOE Joint Genome Institute"/>
            <person name="Mondo S.J."/>
            <person name="Dannebaum R.O."/>
            <person name="Kuo R.C."/>
            <person name="Labutti K."/>
            <person name="Haridas S."/>
            <person name="Kuo A."/>
            <person name="Salamov A."/>
            <person name="Ahrendt S.R."/>
            <person name="Lipzen A."/>
            <person name="Sullivan W."/>
            <person name="Andreopoulos W.B."/>
            <person name="Clum A."/>
            <person name="Lindquist E."/>
            <person name="Daum C."/>
            <person name="Ramamoorthy G.K."/>
            <person name="Gryganskyi A."/>
            <person name="Culley D."/>
            <person name="Magnuson J.K."/>
            <person name="James T.Y."/>
            <person name="O'Malley M.A."/>
            <person name="Stajich J.E."/>
            <person name="Spatafora J.W."/>
            <person name="Visel A."/>
            <person name="Grigoriev I.V."/>
        </authorList>
    </citation>
    <scope>NUCLEOTIDE SEQUENCE [LARGE SCALE GENOMIC DNA]</scope>
    <source>
        <strain evidence="5 6">JEL800</strain>
    </source>
</reference>
<dbReference type="Gene3D" id="3.50.50.60">
    <property type="entry name" value="FAD/NAD(P)-binding domain"/>
    <property type="match status" value="2"/>
</dbReference>
<dbReference type="STRING" id="329046.A0A1Y2CAG8"/>
<comment type="similarity">
    <text evidence="1">Belongs to the FAD-binding monooxygenase family.</text>
</comment>
<dbReference type="PANTHER" id="PTHR42877">
    <property type="entry name" value="L-ORNITHINE N(5)-MONOOXYGENASE-RELATED"/>
    <property type="match status" value="1"/>
</dbReference>
<sequence length="1097" mass="125073">MPSFAVIGGGFGGINACIQIQIRFPNAKVVLFEQGDQLGGAWHWNRYPGAGCDIPSHLYSLSVALKSDWDDHYPSSDAIRKYLENVAVRFGVYRVARLQTHVSGLTWQDNTNQWKLESYHVLASEDIVEEYYDYVISATGPLHVPKYPSWHKEQSVFKGQIVHTARWPATFSTVGKRIAVIGTGASAVQVIPELHKTAASLVIFQRHATWVNKKKEYKYSSIAKWYVLNFPNKIQTKESTYTKDIQVHPYALKLWRLYIYLGLEFGYTQFLTSNPFSRLIHASFRSQLIKVIHQAIPKDPLKQKLATPTYAPGARRVCVSNTYLETIGKQNVTVIHGDSVVGVTETGVVTEGGLKVPVDVIVLATGFELVDVFQKFKVVGRRGNMSVAPELGKVLIQSPKAYKGTMVPSFPNLFTILGPNLGFGHMSVLLPMEWQTDWLLRVVEESRKAGRDRIEVTREACDTWNAMVQKGFEGGRTVWIHHEVRLTWTLIIAHLSLPSISRLSRTSKSFQSMCMESSHLPFRFGSRLMLTIEQDRNALMEISDQNDIWLPSKWALLHALYGHLETTSLAARETHKLHSTTKAPFLKHCQYLAHGTYPSFKYEPGEEPNYDDKERLCSVQIKVPLHSTAPYAGSVLYFECRVVDTTIDWKPVQRVMITCWIPSLVSAGVPTNEPIFKSHIVPDPCQVALQALFQQTRDAQHQQLQLQQQQHGLFTSRNNTESAEQPFRFTAYMYDTGVTPEFAVAFEKLMAQVAPEHQRSVATVLNDIFSVEIRSETDIALSNPLWNGEAQKLDPNHSLWFPLFFPSINMMYEDSLAKMALLDEEFMTRIQLIWKREARVPVCMALFEDAHPSFGDEAYDEMSETSVDYEYEEGEDGDIIEEELVKFDPEVFEAVPWDSQNRVNDGVVDEAYMKFRINSIGASELDDDNNDTMDEDIQTENQGNRYNVFCPELAKSMFDHMQTVKVMDGHEDEITVTIAFHSPTSDEQFIFRLDSVGSFDLSIQQEKTSTLVGHILKTFGAAQVMDDYEEEWLWRRLQYFIVCASWGAYVTADGKSYLTRWSNCLGSLERVLGMREHMRRDVWLGETELDEKYLDNR</sequence>
<dbReference type="InterPro" id="IPR051209">
    <property type="entry name" value="FAD-bind_Monooxygenase_sf"/>
</dbReference>
<keyword evidence="4" id="KW-0560">Oxidoreductase</keyword>
<dbReference type="OrthoDB" id="74360at2759"/>
<protein>
    <recommendedName>
        <fullName evidence="7">FAD/NAD(P)-binding domain-containing protein</fullName>
    </recommendedName>
</protein>
<proteinExistence type="inferred from homology"/>